<keyword evidence="4 9" id="KW-0949">S-adenosyl-L-methionine</keyword>
<comment type="subcellular location">
    <subcellularLocation>
        <location evidence="9">Cytoplasm</location>
    </subcellularLocation>
</comment>
<dbReference type="Pfam" id="PF04055">
    <property type="entry name" value="Radical_SAM"/>
    <property type="match status" value="1"/>
</dbReference>
<comment type="function">
    <text evidence="9">Probably acts as a heme chaperone, transferring heme to an unknown acceptor. Binds one molecule of heme per monomer, possibly covalently. Binds 1 [4Fe-4S] cluster. The cluster is coordinated with 3 cysteines and an exchangeable S-adenosyl-L-methionine.</text>
</comment>
<protein>
    <recommendedName>
        <fullName evidence="2 9">Heme chaperone HemW</fullName>
    </recommendedName>
</protein>
<evidence type="ECO:0000256" key="7">
    <source>
        <dbReference type="ARBA" id="ARBA00023014"/>
    </source>
</evidence>
<reference evidence="14 15" key="1">
    <citation type="submission" date="2018-08" db="EMBL/GenBank/DDBJ databases">
        <title>A genome reference for cultivated species of the human gut microbiota.</title>
        <authorList>
            <person name="Zou Y."/>
            <person name="Xue W."/>
            <person name="Luo G."/>
        </authorList>
    </citation>
    <scope>NUCLEOTIDE SEQUENCE [LARGE SCALE GENOMIC DNA]</scope>
    <source>
        <strain evidence="13 16">AM09-9</strain>
        <strain evidence="12 15">AM25-1LB</strain>
        <strain evidence="11 14">TF11-7</strain>
    </source>
</reference>
<dbReference type="EMBL" id="QSQN01000012">
    <property type="protein sequence ID" value="RGK40940.1"/>
    <property type="molecule type" value="Genomic_DNA"/>
</dbReference>
<dbReference type="SUPFAM" id="SSF102114">
    <property type="entry name" value="Radical SAM enzymes"/>
    <property type="match status" value="1"/>
</dbReference>
<dbReference type="InterPro" id="IPR034505">
    <property type="entry name" value="Coproporphyrinogen-III_oxidase"/>
</dbReference>
<comment type="caution">
    <text evidence="11">The sequence shown here is derived from an EMBL/GenBank/DDBJ whole genome shotgun (WGS) entry which is preliminary data.</text>
</comment>
<dbReference type="GO" id="GO:0006779">
    <property type="term" value="P:porphyrin-containing compound biosynthetic process"/>
    <property type="evidence" value="ECO:0007669"/>
    <property type="project" value="InterPro"/>
</dbReference>
<dbReference type="PANTHER" id="PTHR13932">
    <property type="entry name" value="COPROPORPHYRINIGEN III OXIDASE"/>
    <property type="match status" value="1"/>
</dbReference>
<dbReference type="GO" id="GO:0046872">
    <property type="term" value="F:metal ion binding"/>
    <property type="evidence" value="ECO:0007669"/>
    <property type="project" value="UniProtKB-UniRule"/>
</dbReference>
<sequence length="390" mass="45557">MNNMKKRDLELYLHIPFCVKKCNYCDFFSAAGSREEQEAYVQAMIQEIRGYKDSLHSYEVKTVFLGGGTPSLLSERQAEELFQSLYDSFTIQKDAEITMEVNPGTVNLEKLKQYKAVGVNRLSLGLQSARNEELQRLGRIHTYEDFLATWNFTEKAGFENRNIDLMSALPGQTMESWEDTLEKVIALEPEHISAYSLILEEGTRFYHWYQEGKFDSGEWKLPSEEEEYRMGEWTIERLAKAGMERYEISNYARTGQECRHNLGYWDRVEYLGIGAGASSLLRNRRFSHIRNRKTYIEAIHEKQPIETEEELLSEESQMEEFMYLGLRKVNGISKEKFERTFQKPISEVYGTVIEHFQAEHLLECKGDRIFLSRRGMDVSNYVLAEFLLGE</sequence>
<name>A0A3E4LTX1_9FIRM</name>
<evidence type="ECO:0000256" key="5">
    <source>
        <dbReference type="ARBA" id="ARBA00022723"/>
    </source>
</evidence>
<dbReference type="SFLD" id="SFLDF00288">
    <property type="entry name" value="HemN-like__clustered_with_nucl"/>
    <property type="match status" value="1"/>
</dbReference>
<dbReference type="SMART" id="SM00729">
    <property type="entry name" value="Elp3"/>
    <property type="match status" value="1"/>
</dbReference>
<dbReference type="SFLD" id="SFLDF00562">
    <property type="entry name" value="HemN-like__clustered_with_heat"/>
    <property type="match status" value="1"/>
</dbReference>
<dbReference type="CDD" id="cd01335">
    <property type="entry name" value="Radical_SAM"/>
    <property type="match status" value="1"/>
</dbReference>
<dbReference type="InterPro" id="IPR007197">
    <property type="entry name" value="rSAM"/>
</dbReference>
<dbReference type="EMBL" id="QRHG01000025">
    <property type="protein sequence ID" value="RHF59137.1"/>
    <property type="molecule type" value="Genomic_DNA"/>
</dbReference>
<keyword evidence="9" id="KW-0004">4Fe-4S</keyword>
<feature type="domain" description="Radical SAM core" evidence="10">
    <location>
        <begin position="3"/>
        <end position="245"/>
    </location>
</feature>
<dbReference type="Proteomes" id="UP000284902">
    <property type="component" value="Unassembled WGS sequence"/>
</dbReference>
<dbReference type="RefSeq" id="WP_023922236.1">
    <property type="nucleotide sequence ID" value="NZ_CATWTA010000024.1"/>
</dbReference>
<evidence type="ECO:0000256" key="8">
    <source>
        <dbReference type="ARBA" id="ARBA00023186"/>
    </source>
</evidence>
<evidence type="ECO:0000313" key="12">
    <source>
        <dbReference type="EMBL" id="RHF59137.1"/>
    </source>
</evidence>
<dbReference type="GO" id="GO:0051539">
    <property type="term" value="F:4 iron, 4 sulfur cluster binding"/>
    <property type="evidence" value="ECO:0007669"/>
    <property type="project" value="UniProtKB-UniRule"/>
</dbReference>
<dbReference type="GO" id="GO:0004109">
    <property type="term" value="F:coproporphyrinogen oxidase activity"/>
    <property type="evidence" value="ECO:0007669"/>
    <property type="project" value="InterPro"/>
</dbReference>
<keyword evidence="8 9" id="KW-0143">Chaperone</keyword>
<dbReference type="InterPro" id="IPR006638">
    <property type="entry name" value="Elp3/MiaA/NifB-like_rSAM"/>
</dbReference>
<evidence type="ECO:0000313" key="15">
    <source>
        <dbReference type="Proteomes" id="UP000284902"/>
    </source>
</evidence>
<dbReference type="PANTHER" id="PTHR13932:SF5">
    <property type="entry name" value="RADICAL S-ADENOSYL METHIONINE DOMAIN-CONTAINING PROTEIN 1, MITOCHONDRIAL"/>
    <property type="match status" value="1"/>
</dbReference>
<gene>
    <name evidence="13" type="ORF">DW116_01910</name>
    <name evidence="12" type="ORF">DW672_09700</name>
    <name evidence="11" type="ORF">DXD17_05950</name>
</gene>
<dbReference type="Proteomes" id="UP000260793">
    <property type="component" value="Unassembled WGS sequence"/>
</dbReference>
<dbReference type="SFLD" id="SFLDG01082">
    <property type="entry name" value="B12-binding_domain_containing"/>
    <property type="match status" value="1"/>
</dbReference>
<evidence type="ECO:0000313" key="16">
    <source>
        <dbReference type="Proteomes" id="UP000285832"/>
    </source>
</evidence>
<organism evidence="11 14">
    <name type="scientific">[Ruminococcus] lactaris</name>
    <dbReference type="NCBI Taxonomy" id="46228"/>
    <lineage>
        <taxon>Bacteria</taxon>
        <taxon>Bacillati</taxon>
        <taxon>Bacillota</taxon>
        <taxon>Clostridia</taxon>
        <taxon>Lachnospirales</taxon>
        <taxon>Lachnospiraceae</taxon>
        <taxon>Mediterraneibacter</taxon>
    </lineage>
</organism>
<dbReference type="AlphaFoldDB" id="A0A3E4LTX1"/>
<evidence type="ECO:0000256" key="2">
    <source>
        <dbReference type="ARBA" id="ARBA00017228"/>
    </source>
</evidence>
<dbReference type="GO" id="GO:0005737">
    <property type="term" value="C:cytoplasm"/>
    <property type="evidence" value="ECO:0007669"/>
    <property type="project" value="UniProtKB-SubCell"/>
</dbReference>
<accession>A0A3E4LTX1</accession>
<evidence type="ECO:0000313" key="11">
    <source>
        <dbReference type="EMBL" id="RGK40940.1"/>
    </source>
</evidence>
<dbReference type="Proteomes" id="UP000285832">
    <property type="component" value="Unassembled WGS sequence"/>
</dbReference>
<dbReference type="SFLD" id="SFLDS00029">
    <property type="entry name" value="Radical_SAM"/>
    <property type="match status" value="1"/>
</dbReference>
<dbReference type="InterPro" id="IPR010723">
    <property type="entry name" value="HemN_C"/>
</dbReference>
<dbReference type="NCBIfam" id="TIGR00539">
    <property type="entry name" value="hemN_rel"/>
    <property type="match status" value="1"/>
</dbReference>
<dbReference type="SFLD" id="SFLDG01065">
    <property type="entry name" value="anaerobic_coproporphyrinogen-I"/>
    <property type="match status" value="1"/>
</dbReference>
<keyword evidence="7 9" id="KW-0411">Iron-sulfur</keyword>
<evidence type="ECO:0000313" key="13">
    <source>
        <dbReference type="EMBL" id="RHJ63829.1"/>
    </source>
</evidence>
<dbReference type="InterPro" id="IPR013785">
    <property type="entry name" value="Aldolase_TIM"/>
</dbReference>
<evidence type="ECO:0000256" key="1">
    <source>
        <dbReference type="ARBA" id="ARBA00006100"/>
    </source>
</evidence>
<dbReference type="Pfam" id="PF06969">
    <property type="entry name" value="HemN_C"/>
    <property type="match status" value="1"/>
</dbReference>
<dbReference type="EMBL" id="QRMI01000003">
    <property type="protein sequence ID" value="RHJ63829.1"/>
    <property type="molecule type" value="Genomic_DNA"/>
</dbReference>
<dbReference type="InterPro" id="IPR058240">
    <property type="entry name" value="rSAM_sf"/>
</dbReference>
<evidence type="ECO:0000256" key="9">
    <source>
        <dbReference type="RuleBase" id="RU364116"/>
    </source>
</evidence>
<evidence type="ECO:0000256" key="6">
    <source>
        <dbReference type="ARBA" id="ARBA00023004"/>
    </source>
</evidence>
<evidence type="ECO:0000256" key="4">
    <source>
        <dbReference type="ARBA" id="ARBA00022691"/>
    </source>
</evidence>
<comment type="similarity">
    <text evidence="1">Belongs to the anaerobic coproporphyrinogen-III oxidase family. HemW subfamily.</text>
</comment>
<dbReference type="Gene3D" id="3.20.20.70">
    <property type="entry name" value="Aldolase class I"/>
    <property type="match status" value="1"/>
</dbReference>
<keyword evidence="6 9" id="KW-0408">Iron</keyword>
<keyword evidence="9" id="KW-0963">Cytoplasm</keyword>
<evidence type="ECO:0000259" key="10">
    <source>
        <dbReference type="PROSITE" id="PS51918"/>
    </source>
</evidence>
<dbReference type="PROSITE" id="PS51918">
    <property type="entry name" value="RADICAL_SAM"/>
    <property type="match status" value="1"/>
</dbReference>
<proteinExistence type="inferred from homology"/>
<dbReference type="InterPro" id="IPR004559">
    <property type="entry name" value="HemW-like"/>
</dbReference>
<keyword evidence="3 9" id="KW-0349">Heme</keyword>
<keyword evidence="5 9" id="KW-0479">Metal-binding</keyword>
<evidence type="ECO:0000256" key="3">
    <source>
        <dbReference type="ARBA" id="ARBA00022617"/>
    </source>
</evidence>
<evidence type="ECO:0000313" key="14">
    <source>
        <dbReference type="Proteomes" id="UP000260793"/>
    </source>
</evidence>